<accession>A0A514TUH0</accession>
<sequence>MKALVTLCIGFMLALFSFTAISKVDQTNTSQKRYMKGTVVHVDNCGVETNYNSLCLVIIEHNGIDKPATVLGKVGIGSVVYKECRVKLGSVQCKEDWKNYINEDFLTGGIYIKDNT</sequence>
<reference evidence="1" key="1">
    <citation type="submission" date="2019-06" db="EMBL/GenBank/DDBJ databases">
        <title>Complete genome sequence of Aeromonas hydrophila bacteriophage PS1.</title>
        <authorList>
            <person name="Rai S."/>
            <person name="Tyagi A."/>
            <person name="Kumar N."/>
            <person name="Singh N."/>
        </authorList>
    </citation>
    <scope>NUCLEOTIDE SEQUENCE [LARGE SCALE GENOMIC DNA]</scope>
</reference>
<keyword evidence="2" id="KW-1185">Reference proteome</keyword>
<evidence type="ECO:0000313" key="2">
    <source>
        <dbReference type="Proteomes" id="UP000317703"/>
    </source>
</evidence>
<gene>
    <name evidence="1" type="ORF">PS1_0161</name>
</gene>
<dbReference type="Proteomes" id="UP000317703">
    <property type="component" value="Segment"/>
</dbReference>
<evidence type="ECO:0000313" key="1">
    <source>
        <dbReference type="EMBL" id="QDJ96672.1"/>
    </source>
</evidence>
<organism evidence="1 2">
    <name type="scientific">Aeromonas phage PS1</name>
    <dbReference type="NCBI Taxonomy" id="2591406"/>
    <lineage>
        <taxon>Viruses</taxon>
        <taxon>Duplodnaviria</taxon>
        <taxon>Heunggongvirae</taxon>
        <taxon>Uroviricota</taxon>
        <taxon>Caudoviricetes</taxon>
        <taxon>Chimalliviridae</taxon>
        <taxon>Ferozepurvirus</taxon>
        <taxon>Ferozepurvirus PS1</taxon>
    </lineage>
</organism>
<proteinExistence type="predicted"/>
<name>A0A514TUH0_9CAUD</name>
<dbReference type="EMBL" id="MN032614">
    <property type="protein sequence ID" value="QDJ96672.1"/>
    <property type="molecule type" value="Genomic_DNA"/>
</dbReference>
<protein>
    <submittedName>
        <fullName evidence="1">Uncharacterized protein</fullName>
    </submittedName>
</protein>